<keyword evidence="4" id="KW-1185">Reference proteome</keyword>
<evidence type="ECO:0000313" key="3">
    <source>
        <dbReference type="EMBL" id="RMX42890.1"/>
    </source>
</evidence>
<dbReference type="AlphaFoldDB" id="A0A3M6TNE2"/>
<keyword evidence="2" id="KW-0472">Membrane</keyword>
<feature type="transmembrane region" description="Helical" evidence="2">
    <location>
        <begin position="50"/>
        <end position="70"/>
    </location>
</feature>
<evidence type="ECO:0000256" key="1">
    <source>
        <dbReference type="SAM" id="MobiDB-lite"/>
    </source>
</evidence>
<keyword evidence="2" id="KW-0812">Transmembrane</keyword>
<feature type="compositionally biased region" description="Polar residues" evidence="1">
    <location>
        <begin position="88"/>
        <end position="110"/>
    </location>
</feature>
<gene>
    <name evidence="3" type="ORF">pdam_00005154</name>
</gene>
<protein>
    <submittedName>
        <fullName evidence="3">Uncharacterized protein</fullName>
    </submittedName>
</protein>
<comment type="caution">
    <text evidence="3">The sequence shown here is derived from an EMBL/GenBank/DDBJ whole genome shotgun (WGS) entry which is preliminary data.</text>
</comment>
<dbReference type="Proteomes" id="UP000275408">
    <property type="component" value="Unassembled WGS sequence"/>
</dbReference>
<name>A0A3M6TNE2_POCDA</name>
<sequence>MAVYHKPTWLECDIATELEQLRCQRRFELLTKAQTQCNRSFMRLSSIFNSIWPVPIGLLLAALVIMACFFRKRLFSCLKSKQNSVESGTYRRNSEFDSNTNNQGTISSSTDVEEFSNGPQDRRIEDWMPPNSNSAIRIISSPYNGTLVRGSTNQAITSDQDSYSMEMPPPSYSSLFYCPPPKYEDVVVSAQ</sequence>
<proteinExistence type="predicted"/>
<evidence type="ECO:0000313" key="4">
    <source>
        <dbReference type="Proteomes" id="UP000275408"/>
    </source>
</evidence>
<evidence type="ECO:0000256" key="2">
    <source>
        <dbReference type="SAM" id="Phobius"/>
    </source>
</evidence>
<reference evidence="3 4" key="1">
    <citation type="journal article" date="2018" name="Sci. Rep.">
        <title>Comparative analysis of the Pocillopora damicornis genome highlights role of immune system in coral evolution.</title>
        <authorList>
            <person name="Cunning R."/>
            <person name="Bay R.A."/>
            <person name="Gillette P."/>
            <person name="Baker A.C."/>
            <person name="Traylor-Knowles N."/>
        </authorList>
    </citation>
    <scope>NUCLEOTIDE SEQUENCE [LARGE SCALE GENOMIC DNA]</scope>
    <source>
        <strain evidence="3">RSMAS</strain>
        <tissue evidence="3">Whole animal</tissue>
    </source>
</reference>
<keyword evidence="2" id="KW-1133">Transmembrane helix</keyword>
<dbReference type="EMBL" id="RCHS01003253">
    <property type="protein sequence ID" value="RMX42890.1"/>
    <property type="molecule type" value="Genomic_DNA"/>
</dbReference>
<organism evidence="3 4">
    <name type="scientific">Pocillopora damicornis</name>
    <name type="common">Cauliflower coral</name>
    <name type="synonym">Millepora damicornis</name>
    <dbReference type="NCBI Taxonomy" id="46731"/>
    <lineage>
        <taxon>Eukaryota</taxon>
        <taxon>Metazoa</taxon>
        <taxon>Cnidaria</taxon>
        <taxon>Anthozoa</taxon>
        <taxon>Hexacorallia</taxon>
        <taxon>Scleractinia</taxon>
        <taxon>Astrocoeniina</taxon>
        <taxon>Pocilloporidae</taxon>
        <taxon>Pocillopora</taxon>
    </lineage>
</organism>
<feature type="region of interest" description="Disordered" evidence="1">
    <location>
        <begin position="88"/>
        <end position="127"/>
    </location>
</feature>
<accession>A0A3M6TNE2</accession>